<comment type="caution">
    <text evidence="3">The sequence shown here is derived from an EMBL/GenBank/DDBJ whole genome shotgun (WGS) entry which is preliminary data.</text>
</comment>
<dbReference type="HOGENOM" id="CLU_000604_1_15_9"/>
<evidence type="ECO:0000313" key="3">
    <source>
        <dbReference type="EMBL" id="EHL98604.1"/>
    </source>
</evidence>
<dbReference type="PANTHER" id="PTHR42798:SF2">
    <property type="entry name" value="ABC TRANSPORTER ATP-BINDING PROTEIN MG467-RELATED"/>
    <property type="match status" value="1"/>
</dbReference>
<dbReference type="GO" id="GO:0005524">
    <property type="term" value="F:ATP binding"/>
    <property type="evidence" value="ECO:0007669"/>
    <property type="project" value="InterPro"/>
</dbReference>
<dbReference type="eggNOG" id="COG1136">
    <property type="taxonomic scope" value="Bacteria"/>
</dbReference>
<dbReference type="Pfam" id="PF00005">
    <property type="entry name" value="ABC_tran"/>
    <property type="match status" value="1"/>
</dbReference>
<evidence type="ECO:0000313" key="4">
    <source>
        <dbReference type="Proteomes" id="UP000004625"/>
    </source>
</evidence>
<feature type="region of interest" description="Disordered" evidence="1">
    <location>
        <begin position="117"/>
        <end position="136"/>
    </location>
</feature>
<dbReference type="GO" id="GO:0016887">
    <property type="term" value="F:ATP hydrolysis activity"/>
    <property type="evidence" value="ECO:0007669"/>
    <property type="project" value="InterPro"/>
</dbReference>
<dbReference type="InterPro" id="IPR003439">
    <property type="entry name" value="ABC_transporter-like_ATP-bd"/>
</dbReference>
<proteinExistence type="predicted"/>
<organism evidence="3 4">
    <name type="scientific">Lentilactobacillus parafarraginis F0439</name>
    <dbReference type="NCBI Taxonomy" id="797515"/>
    <lineage>
        <taxon>Bacteria</taxon>
        <taxon>Bacillati</taxon>
        <taxon>Bacillota</taxon>
        <taxon>Bacilli</taxon>
        <taxon>Lactobacillales</taxon>
        <taxon>Lactobacillaceae</taxon>
        <taxon>Lentilactobacillus</taxon>
    </lineage>
</organism>
<keyword evidence="4" id="KW-1185">Reference proteome</keyword>
<reference evidence="3 4" key="1">
    <citation type="submission" date="2011-09" db="EMBL/GenBank/DDBJ databases">
        <authorList>
            <person name="Weinstock G."/>
            <person name="Sodergren E."/>
            <person name="Clifton S."/>
            <person name="Fulton L."/>
            <person name="Fulton B."/>
            <person name="Courtney L."/>
            <person name="Fronick C."/>
            <person name="Harrison M."/>
            <person name="Strong C."/>
            <person name="Farmer C."/>
            <person name="Delahaunty K."/>
            <person name="Markovic C."/>
            <person name="Hall O."/>
            <person name="Minx P."/>
            <person name="Tomlinson C."/>
            <person name="Mitreva M."/>
            <person name="Hou S."/>
            <person name="Chen J."/>
            <person name="Wollam A."/>
            <person name="Pepin K.H."/>
            <person name="Johnson M."/>
            <person name="Bhonagiri V."/>
            <person name="Zhang X."/>
            <person name="Suruliraj S."/>
            <person name="Warren W."/>
            <person name="Chinwalla A."/>
            <person name="Mardis E.R."/>
            <person name="Wilson R.K."/>
        </authorList>
    </citation>
    <scope>NUCLEOTIDE SEQUENCE [LARGE SCALE GENOMIC DNA]</scope>
    <source>
        <strain evidence="3 4">F0439</strain>
    </source>
</reference>
<sequence length="136" mass="15197">MAYLELRDIKKSYYLGSQEFPVLKGINLSFEQGEFVSILGESGGGKTTLMNIIGGLDSSYTGDVVLNGNSLRHDTNKQLDAYRRQTIGFIFQNFNLISHLTVLQNVMVSLEMTTLSHKEQDPRQRITGSGGLKRTH</sequence>
<protein>
    <recommendedName>
        <fullName evidence="2">ABC transporter domain-containing protein</fullName>
    </recommendedName>
</protein>
<dbReference type="EMBL" id="AGEY01000070">
    <property type="protein sequence ID" value="EHL98604.1"/>
    <property type="molecule type" value="Genomic_DNA"/>
</dbReference>
<dbReference type="PANTHER" id="PTHR42798">
    <property type="entry name" value="LIPOPROTEIN-RELEASING SYSTEM ATP-BINDING PROTEIN LOLD"/>
    <property type="match status" value="1"/>
</dbReference>
<gene>
    <name evidence="3" type="ORF">HMPREF9103_01421</name>
</gene>
<dbReference type="AlphaFoldDB" id="G9ZNW7"/>
<feature type="domain" description="ABC transporter" evidence="2">
    <location>
        <begin position="23"/>
        <end position="117"/>
    </location>
</feature>
<dbReference type="Proteomes" id="UP000004625">
    <property type="component" value="Unassembled WGS sequence"/>
</dbReference>
<dbReference type="PATRIC" id="fig|797515.3.peg.1313"/>
<dbReference type="InterPro" id="IPR027417">
    <property type="entry name" value="P-loop_NTPase"/>
</dbReference>
<dbReference type="SUPFAM" id="SSF52540">
    <property type="entry name" value="P-loop containing nucleoside triphosphate hydrolases"/>
    <property type="match status" value="1"/>
</dbReference>
<name>G9ZNW7_9LACO</name>
<dbReference type="STRING" id="797515.HMPREF9103_01421"/>
<evidence type="ECO:0000256" key="1">
    <source>
        <dbReference type="SAM" id="MobiDB-lite"/>
    </source>
</evidence>
<dbReference type="Gene3D" id="3.40.50.300">
    <property type="entry name" value="P-loop containing nucleotide triphosphate hydrolases"/>
    <property type="match status" value="1"/>
</dbReference>
<evidence type="ECO:0000259" key="2">
    <source>
        <dbReference type="Pfam" id="PF00005"/>
    </source>
</evidence>
<accession>G9ZNW7</accession>